<dbReference type="FunFam" id="3.40.50.300:FF:001091">
    <property type="entry name" value="Probable disease resistance protein At1g61300"/>
    <property type="match status" value="1"/>
</dbReference>
<dbReference type="InterPro" id="IPR032675">
    <property type="entry name" value="LRR_dom_sf"/>
</dbReference>
<protein>
    <submittedName>
        <fullName evidence="11">Uncharacterized protein</fullName>
    </submittedName>
</protein>
<name>A0A835KLK5_9POAL</name>
<dbReference type="Pfam" id="PF23559">
    <property type="entry name" value="WHD_DRP"/>
    <property type="match status" value="1"/>
</dbReference>
<keyword evidence="2" id="KW-0433">Leucine-rich repeat</keyword>
<keyword evidence="4" id="KW-0547">Nucleotide-binding</keyword>
<dbReference type="Gene3D" id="1.10.10.10">
    <property type="entry name" value="Winged helix-like DNA-binding domain superfamily/Winged helix DNA-binding domain"/>
    <property type="match status" value="1"/>
</dbReference>
<evidence type="ECO:0000259" key="10">
    <source>
        <dbReference type="Pfam" id="PF25019"/>
    </source>
</evidence>
<evidence type="ECO:0000256" key="6">
    <source>
        <dbReference type="ARBA" id="ARBA00022840"/>
    </source>
</evidence>
<keyword evidence="12" id="KW-1185">Reference proteome</keyword>
<dbReference type="Proteomes" id="UP000636709">
    <property type="component" value="Unassembled WGS sequence"/>
</dbReference>
<evidence type="ECO:0000313" key="12">
    <source>
        <dbReference type="Proteomes" id="UP000636709"/>
    </source>
</evidence>
<dbReference type="Gene3D" id="1.10.8.430">
    <property type="entry name" value="Helical domain of apoptotic protease-activating factors"/>
    <property type="match status" value="1"/>
</dbReference>
<dbReference type="GO" id="GO:0005524">
    <property type="term" value="F:ATP binding"/>
    <property type="evidence" value="ECO:0007669"/>
    <property type="project" value="UniProtKB-KW"/>
</dbReference>
<organism evidence="11 12">
    <name type="scientific">Digitaria exilis</name>
    <dbReference type="NCBI Taxonomy" id="1010633"/>
    <lineage>
        <taxon>Eukaryota</taxon>
        <taxon>Viridiplantae</taxon>
        <taxon>Streptophyta</taxon>
        <taxon>Embryophyta</taxon>
        <taxon>Tracheophyta</taxon>
        <taxon>Spermatophyta</taxon>
        <taxon>Magnoliopsida</taxon>
        <taxon>Liliopsida</taxon>
        <taxon>Poales</taxon>
        <taxon>Poaceae</taxon>
        <taxon>PACMAD clade</taxon>
        <taxon>Panicoideae</taxon>
        <taxon>Panicodae</taxon>
        <taxon>Paniceae</taxon>
        <taxon>Anthephorinae</taxon>
        <taxon>Digitaria</taxon>
    </lineage>
</organism>
<dbReference type="SUPFAM" id="SSF52058">
    <property type="entry name" value="L domain-like"/>
    <property type="match status" value="2"/>
</dbReference>
<feature type="domain" description="NB-ARC" evidence="7">
    <location>
        <begin position="174"/>
        <end position="323"/>
    </location>
</feature>
<keyword evidence="5" id="KW-0611">Plant defense</keyword>
<evidence type="ECO:0000256" key="5">
    <source>
        <dbReference type="ARBA" id="ARBA00022821"/>
    </source>
</evidence>
<dbReference type="Pfam" id="PF00931">
    <property type="entry name" value="NB-ARC"/>
    <property type="match status" value="1"/>
</dbReference>
<evidence type="ECO:0000259" key="8">
    <source>
        <dbReference type="Pfam" id="PF18052"/>
    </source>
</evidence>
<evidence type="ECO:0000259" key="7">
    <source>
        <dbReference type="Pfam" id="PF00931"/>
    </source>
</evidence>
<dbReference type="InterPro" id="IPR036388">
    <property type="entry name" value="WH-like_DNA-bd_sf"/>
</dbReference>
<dbReference type="InterPro" id="IPR042197">
    <property type="entry name" value="Apaf_helical"/>
</dbReference>
<dbReference type="PANTHER" id="PTHR36766:SF55">
    <property type="entry name" value="OS11G0492900 PROTEIN"/>
    <property type="match status" value="1"/>
</dbReference>
<dbReference type="OrthoDB" id="644940at2759"/>
<dbReference type="GO" id="GO:0043531">
    <property type="term" value="F:ADP binding"/>
    <property type="evidence" value="ECO:0007669"/>
    <property type="project" value="InterPro"/>
</dbReference>
<dbReference type="PRINTS" id="PR00364">
    <property type="entry name" value="DISEASERSIST"/>
</dbReference>
<dbReference type="Gene3D" id="3.80.10.10">
    <property type="entry name" value="Ribonuclease Inhibitor"/>
    <property type="match status" value="5"/>
</dbReference>
<dbReference type="EMBL" id="JACEFO010001605">
    <property type="protein sequence ID" value="KAF8732119.1"/>
    <property type="molecule type" value="Genomic_DNA"/>
</dbReference>
<comment type="similarity">
    <text evidence="1">Belongs to the disease resistance NB-LRR family.</text>
</comment>
<feature type="domain" description="R13L1/DRL21-like LRR repeat region" evidence="10">
    <location>
        <begin position="683"/>
        <end position="804"/>
    </location>
</feature>
<evidence type="ECO:0000313" key="11">
    <source>
        <dbReference type="EMBL" id="KAF8732119.1"/>
    </source>
</evidence>
<dbReference type="InterPro" id="IPR056789">
    <property type="entry name" value="LRR_R13L1-DRL21"/>
</dbReference>
<dbReference type="GO" id="GO:0009626">
    <property type="term" value="P:plant-type hypersensitive response"/>
    <property type="evidence" value="ECO:0007669"/>
    <property type="project" value="UniProtKB-ARBA"/>
</dbReference>
<feature type="domain" description="Disease resistance protein winged helix" evidence="9">
    <location>
        <begin position="426"/>
        <end position="502"/>
    </location>
</feature>
<keyword evidence="3" id="KW-0677">Repeat</keyword>
<feature type="domain" description="Disease resistance N-terminal" evidence="8">
    <location>
        <begin position="14"/>
        <end position="99"/>
    </location>
</feature>
<dbReference type="InterPro" id="IPR027417">
    <property type="entry name" value="P-loop_NTPase"/>
</dbReference>
<sequence>MAEILATMVVGPLLSMVKDKASSYLLDQYKVMEGMEEQHEVLKRKLPAILDVVADAEEQAAKHREGAKSWLEAVRKVAYKANDVLDEFKYEALCRKAKADGHYKAALDIRFVFRHRMSNKLRMILQEIDVLITEMNSFRFKFKPQPPMPMQWRQTDASTPMDCVDIAIKSRAQEKKDLVHRLLTQAGCDHLMVLPIVGMGGLGKTTLAQLIYNEPEIQKHFELRLWVCVSDDFDVDSLADKIVKENGCGSSESSALDKLHNAVSGKRYLLVLDDVWNRDEHKWEKLKACLRHGGSGSSVLTTTRDESVARLMTGKRTTDVQNLKTLDEVYIKEIIGTRAFGSKQEDKWPCELAVMVGDMVKRCSGSPLAATALGSVLRTKTRKQEWKDVLSRSMICDEENGILPVLKLSYNGLPSHMRQCFAFCAVFPKDYEINVEKMIQLWMANGFIPEKQGQHSEIIGKNIFLELASRSFFQDVKEIPFLSRTTVSRITCKIHDLMHDVAVDSMGNECATIATKLNKNEEFPYSARHLFLSVNKAETILNASLEKGSPALQTLICDRNLEVNMKILSKYNSIRALMIHGGSFLLRPKYHHHLRYLDLSESDIEELPEDISILYHLQTLNLSYCDSLERLPKELKYLTALRHLYTHACKKLRSMPAGLKHLSSLQTLTCFVAGTDSGCSNVGELQKLDLGGRLKLSQLENVTGEDAQAGSLGNKDKLTELTLRWNRTDLQDAQNNNHEEVVENLKPHDGLTVLRICKCGSSTFPKWLNTLRGMVELVLYDCEKLEKLPTLWQLPALQILRLAGLRSLHCLCSDGKTAITFPELKVLTLYNMPKYEGTEGEEVTFPWLEELSIWSCRSLKALPKGSLLVKQSIGRAETLCSPAFPALRKLMLYDLLALEKLVAVEGTQGEEVTFPLLEELSIVSCRRLSALPKGPLVKQSFVHETVRRRSAFPSLRKLDLSSLSALKRWGAVEGIPGEELEVLTIWNCPMLTELPEAPKLIVLAIKGRSGQQISLQAAGRYIPSLSSLTLDVSPDDTERTLLHAKQKWNHQLPMADMKLFRCNIWFSSDSSALALWTCFAQIVDLSISGCNVLVYWPENVIQALVSLRKLEISRCSKLTGRTQTSDEQSAPALERGALRPRLESLLIDACASLVEVPSLPVSLKTLDIDSCESLKSIIFSQQEAPRAVPNLSSTAHHSFLPCLESLTVRSCDGLSEVANLPPSINTLEIYECGNLLSLSGLLDALQELTIDSCSRLESLGSCLGKLRSLEELNLFYCKNLVSLLDRPQTYSSLRVLRIKYCDGIKLLPPSLQSRLDDLEEKDLDAYLEGNLQFINFF</sequence>
<evidence type="ECO:0000256" key="4">
    <source>
        <dbReference type="ARBA" id="ARBA00022741"/>
    </source>
</evidence>
<dbReference type="Pfam" id="PF18052">
    <property type="entry name" value="Rx_N"/>
    <property type="match status" value="1"/>
</dbReference>
<keyword evidence="6" id="KW-0067">ATP-binding</keyword>
<dbReference type="SUPFAM" id="SSF52540">
    <property type="entry name" value="P-loop containing nucleoside triphosphate hydrolases"/>
    <property type="match status" value="1"/>
</dbReference>
<reference evidence="11" key="1">
    <citation type="submission" date="2020-07" db="EMBL/GenBank/DDBJ databases">
        <title>Genome sequence and genetic diversity analysis of an under-domesticated orphan crop, white fonio (Digitaria exilis).</title>
        <authorList>
            <person name="Bennetzen J.L."/>
            <person name="Chen S."/>
            <person name="Ma X."/>
            <person name="Wang X."/>
            <person name="Yssel A.E.J."/>
            <person name="Chaluvadi S.R."/>
            <person name="Johnson M."/>
            <person name="Gangashetty P."/>
            <person name="Hamidou F."/>
            <person name="Sanogo M.D."/>
            <person name="Zwaenepoel A."/>
            <person name="Wallace J."/>
            <person name="Van De Peer Y."/>
            <person name="Van Deynze A."/>
        </authorList>
    </citation>
    <scope>NUCLEOTIDE SEQUENCE</scope>
    <source>
        <tissue evidence="11">Leaves</tissue>
    </source>
</reference>
<dbReference type="InterPro" id="IPR002182">
    <property type="entry name" value="NB-ARC"/>
</dbReference>
<dbReference type="GO" id="GO:0002758">
    <property type="term" value="P:innate immune response-activating signaling pathway"/>
    <property type="evidence" value="ECO:0007669"/>
    <property type="project" value="UniProtKB-ARBA"/>
</dbReference>
<proteinExistence type="inferred from homology"/>
<dbReference type="Gene3D" id="3.40.50.300">
    <property type="entry name" value="P-loop containing nucleotide triphosphate hydrolases"/>
    <property type="match status" value="1"/>
</dbReference>
<evidence type="ECO:0000256" key="3">
    <source>
        <dbReference type="ARBA" id="ARBA00022737"/>
    </source>
</evidence>
<evidence type="ECO:0000259" key="9">
    <source>
        <dbReference type="Pfam" id="PF23559"/>
    </source>
</evidence>
<comment type="caution">
    <text evidence="11">The sequence shown here is derived from an EMBL/GenBank/DDBJ whole genome shotgun (WGS) entry which is preliminary data.</text>
</comment>
<gene>
    <name evidence="11" type="ORF">HU200_016083</name>
</gene>
<evidence type="ECO:0000256" key="1">
    <source>
        <dbReference type="ARBA" id="ARBA00008894"/>
    </source>
</evidence>
<dbReference type="FunFam" id="1.10.10.10:FF:000322">
    <property type="entry name" value="Probable disease resistance protein At1g63360"/>
    <property type="match status" value="1"/>
</dbReference>
<dbReference type="Pfam" id="PF25019">
    <property type="entry name" value="LRR_R13L1-DRL21"/>
    <property type="match status" value="1"/>
</dbReference>
<dbReference type="InterPro" id="IPR058922">
    <property type="entry name" value="WHD_DRP"/>
</dbReference>
<dbReference type="PANTHER" id="PTHR36766">
    <property type="entry name" value="PLANT BROAD-SPECTRUM MILDEW RESISTANCE PROTEIN RPW8"/>
    <property type="match status" value="1"/>
</dbReference>
<evidence type="ECO:0000256" key="2">
    <source>
        <dbReference type="ARBA" id="ARBA00022614"/>
    </source>
</evidence>
<dbReference type="Gene3D" id="1.20.5.4130">
    <property type="match status" value="1"/>
</dbReference>
<accession>A0A835KLK5</accession>
<dbReference type="InterPro" id="IPR041118">
    <property type="entry name" value="Rx_N"/>
</dbReference>
<dbReference type="GO" id="GO:0042742">
    <property type="term" value="P:defense response to bacterium"/>
    <property type="evidence" value="ECO:0007669"/>
    <property type="project" value="UniProtKB-ARBA"/>
</dbReference>